<dbReference type="InterPro" id="IPR049054">
    <property type="entry name" value="CN_hydtase_beta-like_N"/>
</dbReference>
<keyword evidence="3" id="KW-1185">Reference proteome</keyword>
<reference evidence="2 3" key="1">
    <citation type="submission" date="2024-10" db="EMBL/GenBank/DDBJ databases">
        <authorList>
            <person name="Ratan Roy A."/>
            <person name="Morales Sandoval P.H."/>
            <person name="De Los Santos Villalobos S."/>
            <person name="Chakraborty S."/>
            <person name="Mukherjee J."/>
        </authorList>
    </citation>
    <scope>NUCLEOTIDE SEQUENCE [LARGE SCALE GENOMIC DNA]</scope>
    <source>
        <strain evidence="2 3">S1</strain>
    </source>
</reference>
<proteinExistence type="predicted"/>
<dbReference type="Gene3D" id="1.10.472.20">
    <property type="entry name" value="Nitrile hydratase, beta subunit"/>
    <property type="match status" value="1"/>
</dbReference>
<organism evidence="2 3">
    <name type="scientific">Almyronema epifaneia S1</name>
    <dbReference type="NCBI Taxonomy" id="2991925"/>
    <lineage>
        <taxon>Bacteria</taxon>
        <taxon>Bacillati</taxon>
        <taxon>Cyanobacteriota</taxon>
        <taxon>Cyanophyceae</taxon>
        <taxon>Nodosilineales</taxon>
        <taxon>Nodosilineaceae</taxon>
        <taxon>Almyronema</taxon>
        <taxon>Almyronema epifaneia</taxon>
    </lineage>
</organism>
<gene>
    <name evidence="2" type="ORF">ACFVKH_06380</name>
</gene>
<evidence type="ECO:0000313" key="3">
    <source>
        <dbReference type="Proteomes" id="UP001600165"/>
    </source>
</evidence>
<evidence type="ECO:0000259" key="1">
    <source>
        <dbReference type="Pfam" id="PF21006"/>
    </source>
</evidence>
<sequence>MNGPHDIGGMQSMGAIPLTEPEAVFASEWEAKVFAMSFATFSNFFPVDETRHASERMPPGEYLSSSYYERWLYALELLLKEHNLVSAAEITARIAQLRQGQL</sequence>
<comment type="caution">
    <text evidence="2">The sequence shown here is derived from an EMBL/GenBank/DDBJ whole genome shotgun (WGS) entry which is preliminary data.</text>
</comment>
<dbReference type="RefSeq" id="WP_377963124.1">
    <property type="nucleotide sequence ID" value="NZ_JBHZOL010000042.1"/>
</dbReference>
<dbReference type="Proteomes" id="UP001600165">
    <property type="component" value="Unassembled WGS sequence"/>
</dbReference>
<feature type="domain" description="Nitrile hydratase beta subunit-like N-terminal" evidence="1">
    <location>
        <begin position="1"/>
        <end position="97"/>
    </location>
</feature>
<dbReference type="InterPro" id="IPR008990">
    <property type="entry name" value="Elect_transpt_acc-like_dom_sf"/>
</dbReference>
<dbReference type="InterPro" id="IPR042262">
    <property type="entry name" value="CN_hydtase_beta_C"/>
</dbReference>
<protein>
    <recommendedName>
        <fullName evidence="1">Nitrile hydratase beta subunit-like N-terminal domain-containing protein</fullName>
    </recommendedName>
</protein>
<name>A0ABW6IET1_9CYAN</name>
<dbReference type="Pfam" id="PF21006">
    <property type="entry name" value="NHase_beta_N"/>
    <property type="match status" value="1"/>
</dbReference>
<accession>A0ABW6IET1</accession>
<dbReference type="EMBL" id="JBHZOL010000042">
    <property type="protein sequence ID" value="MFE4105894.1"/>
    <property type="molecule type" value="Genomic_DNA"/>
</dbReference>
<evidence type="ECO:0000313" key="2">
    <source>
        <dbReference type="EMBL" id="MFE4105894.1"/>
    </source>
</evidence>
<dbReference type="SUPFAM" id="SSF50090">
    <property type="entry name" value="Electron transport accessory proteins"/>
    <property type="match status" value="1"/>
</dbReference>